<name>A0A8J9W2K9_9NEOP</name>
<protein>
    <submittedName>
        <fullName evidence="2">Uncharacterized protein</fullName>
    </submittedName>
</protein>
<accession>A0A8J9W2K9</accession>
<proteinExistence type="predicted"/>
<dbReference type="Proteomes" id="UP000838878">
    <property type="component" value="Chromosome 4"/>
</dbReference>
<feature type="region of interest" description="Disordered" evidence="1">
    <location>
        <begin position="1"/>
        <end position="44"/>
    </location>
</feature>
<reference evidence="2" key="1">
    <citation type="submission" date="2021-12" db="EMBL/GenBank/DDBJ databases">
        <authorList>
            <person name="Martin H S."/>
        </authorList>
    </citation>
    <scope>NUCLEOTIDE SEQUENCE</scope>
</reference>
<evidence type="ECO:0000313" key="3">
    <source>
        <dbReference type="Proteomes" id="UP000838878"/>
    </source>
</evidence>
<evidence type="ECO:0000313" key="2">
    <source>
        <dbReference type="EMBL" id="CAH0724377.1"/>
    </source>
</evidence>
<dbReference type="AlphaFoldDB" id="A0A8J9W2K9"/>
<feature type="non-terminal residue" evidence="2">
    <location>
        <position position="151"/>
    </location>
</feature>
<organism evidence="2 3">
    <name type="scientific">Brenthis ino</name>
    <name type="common">lesser marbled fritillary</name>
    <dbReference type="NCBI Taxonomy" id="405034"/>
    <lineage>
        <taxon>Eukaryota</taxon>
        <taxon>Metazoa</taxon>
        <taxon>Ecdysozoa</taxon>
        <taxon>Arthropoda</taxon>
        <taxon>Hexapoda</taxon>
        <taxon>Insecta</taxon>
        <taxon>Pterygota</taxon>
        <taxon>Neoptera</taxon>
        <taxon>Endopterygota</taxon>
        <taxon>Lepidoptera</taxon>
        <taxon>Glossata</taxon>
        <taxon>Ditrysia</taxon>
        <taxon>Papilionoidea</taxon>
        <taxon>Nymphalidae</taxon>
        <taxon>Heliconiinae</taxon>
        <taxon>Argynnini</taxon>
        <taxon>Brenthis</taxon>
    </lineage>
</organism>
<feature type="compositionally biased region" description="Basic and acidic residues" evidence="1">
    <location>
        <begin position="34"/>
        <end position="44"/>
    </location>
</feature>
<dbReference type="OrthoDB" id="421226at2759"/>
<sequence length="151" mass="15998">MSPAPQPSDEPGDADGGSRDLASQNLQKKRTERRGRLSSDVAKKKGDTKSNLIFKVTRARMCSFARLACSRRRPASLHARFASSFVGVSVSDPPVGRAGGGARGGGQGVRGGLGSPARMPAIACSLDDSSHAFIFYFSLLQEPIGRNHRDA</sequence>
<evidence type="ECO:0000256" key="1">
    <source>
        <dbReference type="SAM" id="MobiDB-lite"/>
    </source>
</evidence>
<dbReference type="EMBL" id="OV170224">
    <property type="protein sequence ID" value="CAH0724377.1"/>
    <property type="molecule type" value="Genomic_DNA"/>
</dbReference>
<gene>
    <name evidence="2" type="ORF">BINO364_LOCUS10090</name>
</gene>
<keyword evidence="3" id="KW-1185">Reference proteome</keyword>